<dbReference type="SMART" id="SM00020">
    <property type="entry name" value="Tryp_SPc"/>
    <property type="match status" value="1"/>
</dbReference>
<reference evidence="9" key="1">
    <citation type="submission" date="2013-03" db="EMBL/GenBank/DDBJ databases">
        <title>The Genome Sequence of Anopheles epiroticus epiroticus2.</title>
        <authorList>
            <consortium name="The Broad Institute Genomics Platform"/>
            <person name="Neafsey D.E."/>
            <person name="Howell P."/>
            <person name="Walker B."/>
            <person name="Young S.K."/>
            <person name="Zeng Q."/>
            <person name="Gargeya S."/>
            <person name="Fitzgerald M."/>
            <person name="Haas B."/>
            <person name="Abouelleil A."/>
            <person name="Allen A.W."/>
            <person name="Alvarado L."/>
            <person name="Arachchi H.M."/>
            <person name="Berlin A.M."/>
            <person name="Chapman S.B."/>
            <person name="Gainer-Dewar J."/>
            <person name="Goldberg J."/>
            <person name="Griggs A."/>
            <person name="Gujja S."/>
            <person name="Hansen M."/>
            <person name="Howarth C."/>
            <person name="Imamovic A."/>
            <person name="Ireland A."/>
            <person name="Larimer J."/>
            <person name="McCowan C."/>
            <person name="Murphy C."/>
            <person name="Pearson M."/>
            <person name="Poon T.W."/>
            <person name="Priest M."/>
            <person name="Roberts A."/>
            <person name="Saif S."/>
            <person name="Shea T."/>
            <person name="Sisk P."/>
            <person name="Sykes S."/>
            <person name="Wortman J."/>
            <person name="Nusbaum C."/>
            <person name="Birren B."/>
        </authorList>
    </citation>
    <scope>NUCLEOTIDE SEQUENCE [LARGE SCALE GENOMIC DNA]</scope>
    <source>
        <strain evidence="9">Epiroticus2</strain>
    </source>
</reference>
<evidence type="ECO:0000313" key="8">
    <source>
        <dbReference type="EnsemblMetazoa" id="AEPI004606-PA"/>
    </source>
</evidence>
<evidence type="ECO:0000256" key="2">
    <source>
        <dbReference type="ARBA" id="ARBA00023157"/>
    </source>
</evidence>
<dbReference type="PROSITE" id="PS50240">
    <property type="entry name" value="TRYPSIN_DOM"/>
    <property type="match status" value="2"/>
</dbReference>
<dbReference type="PROSITE" id="PS51888">
    <property type="entry name" value="CLIP"/>
    <property type="match status" value="1"/>
</dbReference>
<dbReference type="PROSITE" id="PS00134">
    <property type="entry name" value="TRYPSIN_HIS"/>
    <property type="match status" value="1"/>
</dbReference>
<proteinExistence type="inferred from homology"/>
<keyword evidence="2" id="KW-1015">Disulfide bond</keyword>
<feature type="domain" description="Peptidase S1" evidence="6">
    <location>
        <begin position="55"/>
        <end position="306"/>
    </location>
</feature>
<feature type="signal peptide" evidence="5">
    <location>
        <begin position="1"/>
        <end position="18"/>
    </location>
</feature>
<evidence type="ECO:0000256" key="5">
    <source>
        <dbReference type="SAM" id="SignalP"/>
    </source>
</evidence>
<evidence type="ECO:0000259" key="6">
    <source>
        <dbReference type="PROSITE" id="PS50240"/>
    </source>
</evidence>
<evidence type="ECO:0000256" key="1">
    <source>
        <dbReference type="ARBA" id="ARBA00022729"/>
    </source>
</evidence>
<dbReference type="InterPro" id="IPR001314">
    <property type="entry name" value="Peptidase_S1A"/>
</dbReference>
<dbReference type="InterPro" id="IPR033116">
    <property type="entry name" value="TRYPSIN_SER"/>
</dbReference>
<dbReference type="InterPro" id="IPR043504">
    <property type="entry name" value="Peptidase_S1_PA_chymotrypsin"/>
</dbReference>
<keyword evidence="4" id="KW-0378">Hydrolase</keyword>
<dbReference type="PROSITE" id="PS00135">
    <property type="entry name" value="TRYPSIN_SER"/>
    <property type="match status" value="1"/>
</dbReference>
<dbReference type="InterPro" id="IPR022700">
    <property type="entry name" value="CLIP"/>
</dbReference>
<dbReference type="AlphaFoldDB" id="A0A182PCF1"/>
<dbReference type="Pfam" id="PF00089">
    <property type="entry name" value="Trypsin"/>
    <property type="match status" value="2"/>
</dbReference>
<dbReference type="SUPFAM" id="SSF50494">
    <property type="entry name" value="Trypsin-like serine proteases"/>
    <property type="match status" value="3"/>
</dbReference>
<feature type="domain" description="Clip" evidence="7">
    <location>
        <begin position="706"/>
        <end position="750"/>
    </location>
</feature>
<sequence>MTPLQRITFFTALVLVCGQEQFTDTVPADFYLRKDLSDCQDRFHPSKLFNSRCLIFGGTQVNVTEFPHMAVLGWKTEELGEGASEGDVQWQCGGSLITVKFVLTAAHCAADANNVPPRVVRLGDVNLASAKDDEYAQQFDILRIVRHPEHRFSRKYFDLALVELDGVVRLTVGVCPACLWANSKVLPSELFQTAGFGETTLGGGSVPTLLKTNLKMTNSTECSESFRYTRGLPEGIRQDQVCASMLKADTCQGDSGGPLQVPLRTFFTEHPFVVALTSFGRGCGVGSSGVYQQVAAHIPWIESVVNETLDPVRCTERYAAFRQYFSLEPECRLEGLPVSRARFVWPEGGRESEQFCSGTLIDYNTVLTSASCVNNADGVQPTEVEISETRVKIVEIQAHPEFHGKHNDLALIRLEKYLNSTKKIAPSCIPVVKKSEVCSDQQTNDPVACWDKFTETTKLKLLSRACDQRGIRSNTVKLIWPKPEDPSIQSCVGTVIASDTVITSIRCMNLHGTVSPVEVSFKQLDVERRVRIVKVLKHPGNKEGSRNRDTALLLLAESLEELVPECIQRNTERFETTLVPVYRPGQADTIVPLRVSHMCNGSMLNTFKELVGEQVASSSQYTCWDTNSHLVPGTVPVVRGAGLVDVTNRFIYGVTTDFGTFGTVDPLLTVNLTSYVDWITRFVLYRPPKVELVFRGGDDEFDFGSPCTLKNGTEANCMPAYMCERTINESQNLSDITICGFEGNVSYVCCPKN</sequence>
<feature type="domain" description="Peptidase S1" evidence="6">
    <location>
        <begin position="332"/>
        <end position="684"/>
    </location>
</feature>
<dbReference type="CDD" id="cd00190">
    <property type="entry name" value="Tryp_SPc"/>
    <property type="match status" value="1"/>
</dbReference>
<dbReference type="VEuPathDB" id="VectorBase:AEPI004606"/>
<dbReference type="InterPro" id="IPR051333">
    <property type="entry name" value="CLIP_Serine_Protease"/>
</dbReference>
<dbReference type="PANTHER" id="PTHR24260">
    <property type="match status" value="1"/>
</dbReference>
<keyword evidence="9" id="KW-1185">Reference proteome</keyword>
<keyword evidence="4" id="KW-0720">Serine protease</keyword>
<dbReference type="STRING" id="199890.A0A182PCF1"/>
<evidence type="ECO:0008006" key="10">
    <source>
        <dbReference type="Google" id="ProtNLM"/>
    </source>
</evidence>
<keyword evidence="1 5" id="KW-0732">Signal</keyword>
<comment type="similarity">
    <text evidence="3">Belongs to the peptidase S1 family. CLIP subfamily.</text>
</comment>
<dbReference type="Gene3D" id="2.40.10.10">
    <property type="entry name" value="Trypsin-like serine proteases"/>
    <property type="match status" value="3"/>
</dbReference>
<dbReference type="GO" id="GO:0004252">
    <property type="term" value="F:serine-type endopeptidase activity"/>
    <property type="evidence" value="ECO:0007669"/>
    <property type="project" value="InterPro"/>
</dbReference>
<accession>A0A182PCF1</accession>
<dbReference type="InterPro" id="IPR001254">
    <property type="entry name" value="Trypsin_dom"/>
</dbReference>
<reference evidence="8" key="2">
    <citation type="submission" date="2020-05" db="UniProtKB">
        <authorList>
            <consortium name="EnsemblMetazoa"/>
        </authorList>
    </citation>
    <scope>IDENTIFICATION</scope>
    <source>
        <strain evidence="8">Epiroticus2</strain>
    </source>
</reference>
<evidence type="ECO:0000259" key="7">
    <source>
        <dbReference type="PROSITE" id="PS51888"/>
    </source>
</evidence>
<name>A0A182PCF1_9DIPT</name>
<dbReference type="GO" id="GO:0006508">
    <property type="term" value="P:proteolysis"/>
    <property type="evidence" value="ECO:0007669"/>
    <property type="project" value="UniProtKB-KW"/>
</dbReference>
<keyword evidence="4" id="KW-0645">Protease</keyword>
<dbReference type="InterPro" id="IPR018114">
    <property type="entry name" value="TRYPSIN_HIS"/>
</dbReference>
<evidence type="ECO:0000313" key="9">
    <source>
        <dbReference type="Proteomes" id="UP000075885"/>
    </source>
</evidence>
<dbReference type="EnsemblMetazoa" id="AEPI004606-RA">
    <property type="protein sequence ID" value="AEPI004606-PA"/>
    <property type="gene ID" value="AEPI004606"/>
</dbReference>
<protein>
    <recommendedName>
        <fullName evidence="10">Peptidase S1 domain-containing protein</fullName>
    </recommendedName>
</protein>
<dbReference type="Proteomes" id="UP000075885">
    <property type="component" value="Unassembled WGS sequence"/>
</dbReference>
<dbReference type="PANTHER" id="PTHR24260:SF147">
    <property type="entry name" value="EG:BACR7A4.3 PROTEIN-RELATED"/>
    <property type="match status" value="1"/>
</dbReference>
<dbReference type="InterPro" id="IPR009003">
    <property type="entry name" value="Peptidase_S1_PA"/>
</dbReference>
<organism evidence="8 9">
    <name type="scientific">Anopheles epiroticus</name>
    <dbReference type="NCBI Taxonomy" id="199890"/>
    <lineage>
        <taxon>Eukaryota</taxon>
        <taxon>Metazoa</taxon>
        <taxon>Ecdysozoa</taxon>
        <taxon>Arthropoda</taxon>
        <taxon>Hexapoda</taxon>
        <taxon>Insecta</taxon>
        <taxon>Pterygota</taxon>
        <taxon>Neoptera</taxon>
        <taxon>Endopterygota</taxon>
        <taxon>Diptera</taxon>
        <taxon>Nematocera</taxon>
        <taxon>Culicoidea</taxon>
        <taxon>Culicidae</taxon>
        <taxon>Anophelinae</taxon>
        <taxon>Anopheles</taxon>
    </lineage>
</organism>
<evidence type="ECO:0000256" key="4">
    <source>
        <dbReference type="RuleBase" id="RU363034"/>
    </source>
</evidence>
<dbReference type="PRINTS" id="PR00722">
    <property type="entry name" value="CHYMOTRYPSIN"/>
</dbReference>
<feature type="chain" id="PRO_5008131092" description="Peptidase S1 domain-containing protein" evidence="5">
    <location>
        <begin position="19"/>
        <end position="753"/>
    </location>
</feature>
<evidence type="ECO:0000256" key="3">
    <source>
        <dbReference type="ARBA" id="ARBA00024195"/>
    </source>
</evidence>